<organism evidence="4 5">
    <name type="scientific">Streptomyces fodineus</name>
    <dbReference type="NCBI Taxonomy" id="1904616"/>
    <lineage>
        <taxon>Bacteria</taxon>
        <taxon>Bacillati</taxon>
        <taxon>Actinomycetota</taxon>
        <taxon>Actinomycetes</taxon>
        <taxon>Kitasatosporales</taxon>
        <taxon>Streptomycetaceae</taxon>
        <taxon>Streptomyces</taxon>
    </lineage>
</organism>
<feature type="transmembrane region" description="Helical" evidence="2">
    <location>
        <begin position="130"/>
        <end position="153"/>
    </location>
</feature>
<dbReference type="EMBL" id="CP017248">
    <property type="protein sequence ID" value="AOR30223.1"/>
    <property type="molecule type" value="Genomic_DNA"/>
</dbReference>
<accession>A0A1D7Y3S2</accession>
<feature type="transmembrane region" description="Helical" evidence="2">
    <location>
        <begin position="89"/>
        <end position="110"/>
    </location>
</feature>
<dbReference type="SMART" id="SM00014">
    <property type="entry name" value="acidPPc"/>
    <property type="match status" value="1"/>
</dbReference>
<feature type="region of interest" description="Disordered" evidence="1">
    <location>
        <begin position="218"/>
        <end position="251"/>
    </location>
</feature>
<feature type="transmembrane region" description="Helical" evidence="2">
    <location>
        <begin position="53"/>
        <end position="77"/>
    </location>
</feature>
<evidence type="ECO:0000256" key="2">
    <source>
        <dbReference type="SAM" id="Phobius"/>
    </source>
</evidence>
<name>A0A1D7Y3S2_9ACTN</name>
<feature type="transmembrane region" description="Helical" evidence="2">
    <location>
        <begin position="191"/>
        <end position="210"/>
    </location>
</feature>
<feature type="domain" description="Phosphatidic acid phosphatase type 2/haloperoxidase" evidence="3">
    <location>
        <begin position="91"/>
        <end position="203"/>
    </location>
</feature>
<feature type="transmembrane region" description="Helical" evidence="2">
    <location>
        <begin position="160"/>
        <end position="185"/>
    </location>
</feature>
<proteinExistence type="predicted"/>
<dbReference type="SUPFAM" id="SSF48317">
    <property type="entry name" value="Acid phosphatase/Vanadium-dependent haloperoxidase"/>
    <property type="match status" value="1"/>
</dbReference>
<dbReference type="Pfam" id="PF01569">
    <property type="entry name" value="PAP2"/>
    <property type="match status" value="1"/>
</dbReference>
<dbReference type="AlphaFoldDB" id="A0A1D7Y3S2"/>
<dbReference type="Proteomes" id="UP000094960">
    <property type="component" value="Chromosome"/>
</dbReference>
<dbReference type="PANTHER" id="PTHR14969">
    <property type="entry name" value="SPHINGOSINE-1-PHOSPHATE PHOSPHOHYDROLASE"/>
    <property type="match status" value="1"/>
</dbReference>
<evidence type="ECO:0000259" key="3">
    <source>
        <dbReference type="SMART" id="SM00014"/>
    </source>
</evidence>
<dbReference type="RefSeq" id="WP_069776877.1">
    <property type="nucleotide sequence ID" value="NZ_CP017248.1"/>
</dbReference>
<dbReference type="CDD" id="cd03392">
    <property type="entry name" value="PAP2_like_2"/>
    <property type="match status" value="1"/>
</dbReference>
<evidence type="ECO:0000313" key="4">
    <source>
        <dbReference type="EMBL" id="AOR30223.1"/>
    </source>
</evidence>
<keyword evidence="2" id="KW-1133">Transmembrane helix</keyword>
<feature type="compositionally biased region" description="Basic and acidic residues" evidence="1">
    <location>
        <begin position="228"/>
        <end position="243"/>
    </location>
</feature>
<sequence length="251" mass="26585">MRARNLADPAGTVALGAWMAFAALAAVLVSDQGGPLYLDQGLLSWSVGHRPPVALAVARGLTATGTGVVPYVLAVLAGVIAGRTARQRLTAVLLAVVCLGGGQAVRYGVMDLVRRARPPAYDWQTHASGWSFPSGHTTTAALAAGLLITALWLRAPHGRTVLCLLVACWGAGVGLTRVFLGVHWFTDVIGGWLFAIGWLGVFVCAVARWLPGRYLPRAPEEPGTSHNDTADRPVERHATQDPHRRGRSRPA</sequence>
<dbReference type="Gene3D" id="1.20.144.10">
    <property type="entry name" value="Phosphatidic acid phosphatase type 2/haloperoxidase"/>
    <property type="match status" value="1"/>
</dbReference>
<dbReference type="InterPro" id="IPR036938">
    <property type="entry name" value="PAP2/HPO_sf"/>
</dbReference>
<dbReference type="PANTHER" id="PTHR14969:SF13">
    <property type="entry name" value="AT30094P"/>
    <property type="match status" value="1"/>
</dbReference>
<gene>
    <name evidence="4" type="ORF">BFF78_03335</name>
</gene>
<keyword evidence="2" id="KW-0472">Membrane</keyword>
<evidence type="ECO:0000256" key="1">
    <source>
        <dbReference type="SAM" id="MobiDB-lite"/>
    </source>
</evidence>
<dbReference type="InterPro" id="IPR000326">
    <property type="entry name" value="PAP2/HPO"/>
</dbReference>
<reference evidence="5" key="1">
    <citation type="submission" date="2016-09" db="EMBL/GenBank/DDBJ databases">
        <title>Streptomyces puniciscabiei strain:TW1S1 Genome sequencing and assembly.</title>
        <authorList>
            <person name="Kim M.-K."/>
            <person name="Kim S.B."/>
        </authorList>
    </citation>
    <scope>NUCLEOTIDE SEQUENCE [LARGE SCALE GENOMIC DNA]</scope>
    <source>
        <strain evidence="5">TW1S1</strain>
    </source>
</reference>
<keyword evidence="5" id="KW-1185">Reference proteome</keyword>
<keyword evidence="2" id="KW-0812">Transmembrane</keyword>
<dbReference type="KEGG" id="spun:BFF78_03335"/>
<protein>
    <submittedName>
        <fullName evidence="4">Phosphoesterase</fullName>
    </submittedName>
</protein>
<evidence type="ECO:0000313" key="5">
    <source>
        <dbReference type="Proteomes" id="UP000094960"/>
    </source>
</evidence>